<evidence type="ECO:0000259" key="5">
    <source>
        <dbReference type="PROSITE" id="PS51141"/>
    </source>
</evidence>
<protein>
    <recommendedName>
        <fullName evidence="5">SBP-type domain-containing protein</fullName>
    </recommendedName>
</protein>
<evidence type="ECO:0000313" key="7">
    <source>
        <dbReference type="Proteomes" id="UP001165090"/>
    </source>
</evidence>
<keyword evidence="2" id="KW-0863">Zinc-finger</keyword>
<gene>
    <name evidence="6" type="ORF">VaNZ11_013986</name>
</gene>
<evidence type="ECO:0000313" key="6">
    <source>
        <dbReference type="EMBL" id="GLI69385.1"/>
    </source>
</evidence>
<organism evidence="6 7">
    <name type="scientific">Volvox africanus</name>
    <dbReference type="NCBI Taxonomy" id="51714"/>
    <lineage>
        <taxon>Eukaryota</taxon>
        <taxon>Viridiplantae</taxon>
        <taxon>Chlorophyta</taxon>
        <taxon>core chlorophytes</taxon>
        <taxon>Chlorophyceae</taxon>
        <taxon>CS clade</taxon>
        <taxon>Chlamydomonadales</taxon>
        <taxon>Volvocaceae</taxon>
        <taxon>Volvox</taxon>
    </lineage>
</organism>
<keyword evidence="1" id="KW-0479">Metal-binding</keyword>
<dbReference type="PANTHER" id="PTHR31251">
    <property type="entry name" value="SQUAMOSA PROMOTER-BINDING-LIKE PROTEIN 4"/>
    <property type="match status" value="1"/>
</dbReference>
<dbReference type="InterPro" id="IPR044817">
    <property type="entry name" value="SBP-like"/>
</dbReference>
<evidence type="ECO:0000256" key="2">
    <source>
        <dbReference type="ARBA" id="ARBA00022771"/>
    </source>
</evidence>
<feature type="domain" description="SBP-type" evidence="5">
    <location>
        <begin position="75"/>
        <end position="152"/>
    </location>
</feature>
<dbReference type="PANTHER" id="PTHR31251:SF169">
    <property type="entry name" value="SQUAMOSA PROMOTER-BINDING-LIKE PROTEIN 8"/>
    <property type="match status" value="1"/>
</dbReference>
<feature type="compositionally biased region" description="Gly residues" evidence="4">
    <location>
        <begin position="388"/>
        <end position="404"/>
    </location>
</feature>
<feature type="region of interest" description="Disordered" evidence="4">
    <location>
        <begin position="43"/>
        <end position="73"/>
    </location>
</feature>
<dbReference type="Proteomes" id="UP001165090">
    <property type="component" value="Unassembled WGS sequence"/>
</dbReference>
<keyword evidence="7" id="KW-1185">Reference proteome</keyword>
<dbReference type="EMBL" id="BSDZ01000086">
    <property type="protein sequence ID" value="GLI69385.1"/>
    <property type="molecule type" value="Genomic_DNA"/>
</dbReference>
<sequence length="474" mass="46657">MNGELSRVDAEALANAAAAVAAAVANLPDSSGQHHISNSQVLAHPASADPDENGAGNDGQGQPRKPRKLRKPNDVARCQVDGCGRDLSEAKLYLRRYSVCEPHFKAEWVMLGGGRYRFCQQCNKFQAIDNFSGNRRSCKARSEDRNLRRRKQRTDERALAGDSAEGGAMRLLKGGHPLGALAMPSRVALTETGMLRQLGDPNEAANQLGAAQYANQVQQLLLASGGGAAAGLVPGVGSAAAAGGILGGPLQLQLQPTIDLAAALAGAADLSGLGGAASAAPNTNALSLLSAAAHGAARGGAPAAALSDATVSSNVLQQLQLAQLASALSKGSAGVGPVGMAGLGMGLGAGAMGGGPHAAGVLGTGLNGGNLAHQLLLQQAASAAAAGGGGGGGGGGAGGPGMGAGPSAEAAAAATSTSATGGMSSNLDLQNLMAQQLLQQTATASSGGPLLLLSNQNVMLLSLDQLGLLPQSSK</sequence>
<evidence type="ECO:0000256" key="4">
    <source>
        <dbReference type="SAM" id="MobiDB-lite"/>
    </source>
</evidence>
<reference evidence="6 7" key="1">
    <citation type="journal article" date="2023" name="IScience">
        <title>Expanded male sex-determining region conserved during the evolution of homothallism in the green alga Volvox.</title>
        <authorList>
            <person name="Yamamoto K."/>
            <person name="Matsuzaki R."/>
            <person name="Mahakham W."/>
            <person name="Heman W."/>
            <person name="Sekimoto H."/>
            <person name="Kawachi M."/>
            <person name="Minakuchi Y."/>
            <person name="Toyoda A."/>
            <person name="Nozaki H."/>
        </authorList>
    </citation>
    <scope>NUCLEOTIDE SEQUENCE [LARGE SCALE GENOMIC DNA]</scope>
    <source>
        <strain evidence="6 7">NIES-4468</strain>
    </source>
</reference>
<dbReference type="Pfam" id="PF03110">
    <property type="entry name" value="SBP"/>
    <property type="match status" value="1"/>
</dbReference>
<proteinExistence type="predicted"/>
<evidence type="ECO:0000256" key="1">
    <source>
        <dbReference type="ARBA" id="ARBA00022723"/>
    </source>
</evidence>
<name>A0ABQ5SHN4_9CHLO</name>
<feature type="region of interest" description="Disordered" evidence="4">
    <location>
        <begin position="388"/>
        <end position="410"/>
    </location>
</feature>
<evidence type="ECO:0000256" key="3">
    <source>
        <dbReference type="ARBA" id="ARBA00022833"/>
    </source>
</evidence>
<dbReference type="PROSITE" id="PS51141">
    <property type="entry name" value="ZF_SBP"/>
    <property type="match status" value="1"/>
</dbReference>
<comment type="caution">
    <text evidence="6">The sequence shown here is derived from an EMBL/GenBank/DDBJ whole genome shotgun (WGS) entry which is preliminary data.</text>
</comment>
<keyword evidence="3" id="KW-0862">Zinc</keyword>
<dbReference type="InterPro" id="IPR004333">
    <property type="entry name" value="SBP_dom"/>
</dbReference>
<accession>A0ABQ5SHN4</accession>
<dbReference type="SUPFAM" id="SSF103612">
    <property type="entry name" value="SBT domain"/>
    <property type="match status" value="1"/>
</dbReference>
<dbReference type="Gene3D" id="4.10.1100.10">
    <property type="entry name" value="Transcription factor, SBP-box domain"/>
    <property type="match status" value="1"/>
</dbReference>
<dbReference type="InterPro" id="IPR036893">
    <property type="entry name" value="SBP_sf"/>
</dbReference>
<feature type="region of interest" description="Disordered" evidence="4">
    <location>
        <begin position="142"/>
        <end position="162"/>
    </location>
</feature>